<dbReference type="EMBL" id="CP158367">
    <property type="protein sequence ID" value="XBX76333.1"/>
    <property type="molecule type" value="Genomic_DNA"/>
</dbReference>
<dbReference type="AlphaFoldDB" id="A0AAU7VRN7"/>
<proteinExistence type="predicted"/>
<protein>
    <submittedName>
        <fullName evidence="1">Uncharacterized protein</fullName>
    </submittedName>
</protein>
<dbReference type="RefSeq" id="WP_350345067.1">
    <property type="nucleotide sequence ID" value="NZ_CP158367.1"/>
</dbReference>
<gene>
    <name evidence="1" type="ORF">PRVXT_001522</name>
</gene>
<organism evidence="1">
    <name type="scientific">Proteinivorax tanatarense</name>
    <dbReference type="NCBI Taxonomy" id="1260629"/>
    <lineage>
        <taxon>Bacteria</taxon>
        <taxon>Bacillati</taxon>
        <taxon>Bacillota</taxon>
        <taxon>Clostridia</taxon>
        <taxon>Eubacteriales</taxon>
        <taxon>Proteinivoracaceae</taxon>
        <taxon>Proteinivorax</taxon>
    </lineage>
</organism>
<name>A0AAU7VRN7_9FIRM</name>
<reference evidence="1" key="1">
    <citation type="journal article" date="2013" name="Extremophiles">
        <title>Proteinivorax tanatarense gen. nov., sp. nov., an anaerobic, haloalkaliphilic, proteolytic bacterium isolated from a decaying algal bloom, and proposal of Proteinivoraceae fam. nov.</title>
        <authorList>
            <person name="Kevbrin V."/>
            <person name="Boltyanskaya Y."/>
            <person name="Zhilina T."/>
            <person name="Kolganova T."/>
            <person name="Lavrentjeva E."/>
            <person name="Kuznetsov B."/>
        </authorList>
    </citation>
    <scope>NUCLEOTIDE SEQUENCE</scope>
    <source>
        <strain evidence="1">Z-910T</strain>
    </source>
</reference>
<accession>A0AAU7VRN7</accession>
<evidence type="ECO:0000313" key="1">
    <source>
        <dbReference type="EMBL" id="XBX76333.1"/>
    </source>
</evidence>
<sequence length="192" mass="22750">MKDFNKEDLEDILKQLVSMRTIEVNKIKGNMDNTNDLTSFLSDCQKKILHLERAIQHYHQFLREWMLYSTGEKVEDDEPSKRTSWTIHNNIITIAIRRPNSKYATTIRFPVSLAREIVNFIFEFVDENKVIKRSDILKKFEREIIEQTTYNSNSSGQVVYALILVLLKEDVLKASKNNKREYVLKERKMLFS</sequence>
<reference evidence="1" key="2">
    <citation type="submission" date="2024-06" db="EMBL/GenBank/DDBJ databases">
        <authorList>
            <person name="Petrova K.O."/>
            <person name="Toshchakov S.V."/>
            <person name="Boltjanskaja Y.V."/>
            <person name="Kevbrin V."/>
        </authorList>
    </citation>
    <scope>NUCLEOTIDE SEQUENCE</scope>
    <source>
        <strain evidence="1">Z-910T</strain>
    </source>
</reference>